<organism evidence="2 3">
    <name type="scientific">Theobroma cacao</name>
    <name type="common">Cacao</name>
    <name type="synonym">Cocoa</name>
    <dbReference type="NCBI Taxonomy" id="3641"/>
    <lineage>
        <taxon>Eukaryota</taxon>
        <taxon>Viridiplantae</taxon>
        <taxon>Streptophyta</taxon>
        <taxon>Embryophyta</taxon>
        <taxon>Tracheophyta</taxon>
        <taxon>Spermatophyta</taxon>
        <taxon>Magnoliopsida</taxon>
        <taxon>eudicotyledons</taxon>
        <taxon>Gunneridae</taxon>
        <taxon>Pentapetalae</taxon>
        <taxon>rosids</taxon>
        <taxon>malvids</taxon>
        <taxon>Malvales</taxon>
        <taxon>Malvaceae</taxon>
        <taxon>Byttnerioideae</taxon>
        <taxon>Theobroma</taxon>
    </lineage>
</organism>
<accession>A0A061FRA5</accession>
<feature type="compositionally biased region" description="Polar residues" evidence="1">
    <location>
        <begin position="103"/>
        <end position="113"/>
    </location>
</feature>
<reference evidence="2 3" key="1">
    <citation type="journal article" date="2013" name="Genome Biol.">
        <title>The genome sequence of the most widely cultivated cacao type and its use to identify candidate genes regulating pod color.</title>
        <authorList>
            <person name="Motamayor J.C."/>
            <person name="Mockaitis K."/>
            <person name="Schmutz J."/>
            <person name="Haiminen N."/>
            <person name="Iii D.L."/>
            <person name="Cornejo O."/>
            <person name="Findley S.D."/>
            <person name="Zheng P."/>
            <person name="Utro F."/>
            <person name="Royaert S."/>
            <person name="Saski C."/>
            <person name="Jenkins J."/>
            <person name="Podicheti R."/>
            <person name="Zhao M."/>
            <person name="Scheffler B.E."/>
            <person name="Stack J.C."/>
            <person name="Feltus F.A."/>
            <person name="Mustiga G.M."/>
            <person name="Amores F."/>
            <person name="Phillips W."/>
            <person name="Marelli J.P."/>
            <person name="May G.D."/>
            <person name="Shapiro H."/>
            <person name="Ma J."/>
            <person name="Bustamante C.D."/>
            <person name="Schnell R.J."/>
            <person name="Main D."/>
            <person name="Gilbert D."/>
            <person name="Parida L."/>
            <person name="Kuhn D.N."/>
        </authorList>
    </citation>
    <scope>NUCLEOTIDE SEQUENCE [LARGE SCALE GENOMIC DNA]</scope>
    <source>
        <strain evidence="3">cv. Matina 1-6</strain>
    </source>
</reference>
<keyword evidence="3" id="KW-1185">Reference proteome</keyword>
<dbReference type="EMBL" id="CM001886">
    <property type="protein sequence ID" value="EOY17064.1"/>
    <property type="molecule type" value="Genomic_DNA"/>
</dbReference>
<dbReference type="InParanoid" id="A0A061FRA5"/>
<dbReference type="Proteomes" id="UP000026915">
    <property type="component" value="Chromosome 8"/>
</dbReference>
<dbReference type="Gramene" id="EOY17064">
    <property type="protein sequence ID" value="EOY17064"/>
    <property type="gene ID" value="TCM_036210"/>
</dbReference>
<feature type="region of interest" description="Disordered" evidence="1">
    <location>
        <begin position="84"/>
        <end position="161"/>
    </location>
</feature>
<sequence length="161" mass="18792">MLALKEYFEIKVKNSCDTRFEVACKDKVCKFIMHATKLPNRDYWQVRTFHKYTRVLLMILKEIPSNVKQIVILPSPWRGQVGKPNRKKIPLIGEGNRRRRCSQSKSYSHNRQNYPMPFVVPSTNSAPSLSRPETPHRARDNRHEASTDILHPECLSKPHKA</sequence>
<dbReference type="HOGENOM" id="CLU_1646749_0_0_1"/>
<evidence type="ECO:0000313" key="2">
    <source>
        <dbReference type="EMBL" id="EOY17064.1"/>
    </source>
</evidence>
<gene>
    <name evidence="2" type="ORF">TCM_036210</name>
</gene>
<evidence type="ECO:0000313" key="3">
    <source>
        <dbReference type="Proteomes" id="UP000026915"/>
    </source>
</evidence>
<feature type="compositionally biased region" description="Basic and acidic residues" evidence="1">
    <location>
        <begin position="133"/>
        <end position="161"/>
    </location>
</feature>
<protein>
    <submittedName>
        <fullName evidence="2">Uncharacterized protein</fullName>
    </submittedName>
</protein>
<dbReference type="AlphaFoldDB" id="A0A061FRA5"/>
<evidence type="ECO:0000256" key="1">
    <source>
        <dbReference type="SAM" id="MobiDB-lite"/>
    </source>
</evidence>
<proteinExistence type="predicted"/>
<name>A0A061FRA5_THECC</name>